<evidence type="ECO:0000313" key="2">
    <source>
        <dbReference type="EMBL" id="BCT77529.1"/>
    </source>
</evidence>
<dbReference type="EMBL" id="AP024525">
    <property type="protein sequence ID" value="BCT77529.1"/>
    <property type="molecule type" value="Genomic_DNA"/>
</dbReference>
<organism evidence="2 3">
    <name type="scientific">Sinomonas cyclohexanicum</name>
    <name type="common">Corynebacterium cyclohexanicum</name>
    <dbReference type="NCBI Taxonomy" id="322009"/>
    <lineage>
        <taxon>Bacteria</taxon>
        <taxon>Bacillati</taxon>
        <taxon>Actinomycetota</taxon>
        <taxon>Actinomycetes</taxon>
        <taxon>Micrococcales</taxon>
        <taxon>Micrococcaceae</taxon>
        <taxon>Sinomonas</taxon>
    </lineage>
</organism>
<feature type="region of interest" description="Disordered" evidence="1">
    <location>
        <begin position="68"/>
        <end position="108"/>
    </location>
</feature>
<reference evidence="2 3" key="1">
    <citation type="journal article" date="2021" name="J. Biosci. Bioeng.">
        <title>Identification and characterization of a chc gene cluster responsible for the aromatization pathway of cyclohexanecarboxylate degradation in Sinomonas cyclohexanicum ATCC 51369.</title>
        <authorList>
            <person name="Yamamoto T."/>
            <person name="Hasegawa Y."/>
            <person name="Lau P.C.K."/>
            <person name="Iwaki H."/>
        </authorList>
    </citation>
    <scope>NUCLEOTIDE SEQUENCE [LARGE SCALE GENOMIC DNA]</scope>
    <source>
        <strain evidence="2 3">ATCC 51369</strain>
    </source>
</reference>
<accession>A0ABM7PZ04</accession>
<keyword evidence="3" id="KW-1185">Reference proteome</keyword>
<evidence type="ECO:0000256" key="1">
    <source>
        <dbReference type="SAM" id="MobiDB-lite"/>
    </source>
</evidence>
<name>A0ABM7PZ04_SINCY</name>
<sequence>MATYRALEHASSKDPHDWGRAMAVALTRLLEEARTDRSFLEHKHLIGQDIIMRIEAEDEGACVHLSWHPQNQADAPPDEDEVPAAGGALPDGEEETPEEAIEGSGRGG</sequence>
<evidence type="ECO:0000313" key="3">
    <source>
        <dbReference type="Proteomes" id="UP001319861"/>
    </source>
</evidence>
<dbReference type="RefSeq" id="WP_229230224.1">
    <property type="nucleotide sequence ID" value="NZ_AP024525.1"/>
</dbReference>
<gene>
    <name evidence="2" type="ORF">SCMU_33710</name>
</gene>
<dbReference type="Proteomes" id="UP001319861">
    <property type="component" value="Chromosome"/>
</dbReference>
<feature type="compositionally biased region" description="Acidic residues" evidence="1">
    <location>
        <begin position="91"/>
        <end position="101"/>
    </location>
</feature>
<protein>
    <submittedName>
        <fullName evidence="2">Uncharacterized protein</fullName>
    </submittedName>
</protein>
<proteinExistence type="predicted"/>